<feature type="compositionally biased region" description="Basic and acidic residues" evidence="1">
    <location>
        <begin position="113"/>
        <end position="123"/>
    </location>
</feature>
<sequence length="151" mass="16679">MGLQRCAGSDLRVIRRNRQLTKTVGGTSGVNSHTGVMLIGTRSPRCLRLVRAKAKQRFTGYLHKITTCLYLSAWRMITQGWAGPSSITREWVEGRGAVGVACEPPIMAGSDLLPRKPPEEVAKGRRKGKIKASTAGGRKERPRRQQKWGQV</sequence>
<dbReference type="AlphaFoldDB" id="A0A5B7I6N2"/>
<evidence type="ECO:0000313" key="3">
    <source>
        <dbReference type="Proteomes" id="UP000324222"/>
    </source>
</evidence>
<dbReference type="Proteomes" id="UP000324222">
    <property type="component" value="Unassembled WGS sequence"/>
</dbReference>
<keyword evidence="3" id="KW-1185">Reference proteome</keyword>
<feature type="compositionally biased region" description="Basic residues" evidence="1">
    <location>
        <begin position="140"/>
        <end position="151"/>
    </location>
</feature>
<proteinExistence type="predicted"/>
<evidence type="ECO:0000313" key="2">
    <source>
        <dbReference type="EMBL" id="MPC81061.1"/>
    </source>
</evidence>
<evidence type="ECO:0000256" key="1">
    <source>
        <dbReference type="SAM" id="MobiDB-lite"/>
    </source>
</evidence>
<gene>
    <name evidence="2" type="ORF">E2C01_075661</name>
</gene>
<organism evidence="2 3">
    <name type="scientific">Portunus trituberculatus</name>
    <name type="common">Swimming crab</name>
    <name type="synonym">Neptunus trituberculatus</name>
    <dbReference type="NCBI Taxonomy" id="210409"/>
    <lineage>
        <taxon>Eukaryota</taxon>
        <taxon>Metazoa</taxon>
        <taxon>Ecdysozoa</taxon>
        <taxon>Arthropoda</taxon>
        <taxon>Crustacea</taxon>
        <taxon>Multicrustacea</taxon>
        <taxon>Malacostraca</taxon>
        <taxon>Eumalacostraca</taxon>
        <taxon>Eucarida</taxon>
        <taxon>Decapoda</taxon>
        <taxon>Pleocyemata</taxon>
        <taxon>Brachyura</taxon>
        <taxon>Eubrachyura</taxon>
        <taxon>Portunoidea</taxon>
        <taxon>Portunidae</taxon>
        <taxon>Portuninae</taxon>
        <taxon>Portunus</taxon>
    </lineage>
</organism>
<feature type="region of interest" description="Disordered" evidence="1">
    <location>
        <begin position="109"/>
        <end position="151"/>
    </location>
</feature>
<accession>A0A5B7I6N2</accession>
<name>A0A5B7I6N2_PORTR</name>
<reference evidence="2 3" key="1">
    <citation type="submission" date="2019-05" db="EMBL/GenBank/DDBJ databases">
        <title>Another draft genome of Portunus trituberculatus and its Hox gene families provides insights of decapod evolution.</title>
        <authorList>
            <person name="Jeong J.-H."/>
            <person name="Song I."/>
            <person name="Kim S."/>
            <person name="Choi T."/>
            <person name="Kim D."/>
            <person name="Ryu S."/>
            <person name="Kim W."/>
        </authorList>
    </citation>
    <scope>NUCLEOTIDE SEQUENCE [LARGE SCALE GENOMIC DNA]</scope>
    <source>
        <tissue evidence="2">Muscle</tissue>
    </source>
</reference>
<dbReference type="EMBL" id="VSRR010055799">
    <property type="protein sequence ID" value="MPC81061.1"/>
    <property type="molecule type" value="Genomic_DNA"/>
</dbReference>
<comment type="caution">
    <text evidence="2">The sequence shown here is derived from an EMBL/GenBank/DDBJ whole genome shotgun (WGS) entry which is preliminary data.</text>
</comment>
<protein>
    <submittedName>
        <fullName evidence="2">Uncharacterized protein</fullName>
    </submittedName>
</protein>